<accession>C1ML28</accession>
<dbReference type="GeneID" id="9681999"/>
<protein>
    <submittedName>
        <fullName evidence="2">Predicted protein</fullName>
    </submittedName>
</protein>
<gene>
    <name evidence="2" type="ORF">MICPUCDRAFT_55554</name>
</gene>
<organism evidence="3">
    <name type="scientific">Micromonas pusilla (strain CCMP1545)</name>
    <name type="common">Picoplanktonic green alga</name>
    <dbReference type="NCBI Taxonomy" id="564608"/>
    <lineage>
        <taxon>Eukaryota</taxon>
        <taxon>Viridiplantae</taxon>
        <taxon>Chlorophyta</taxon>
        <taxon>Mamiellophyceae</taxon>
        <taxon>Mamiellales</taxon>
        <taxon>Mamiellaceae</taxon>
        <taxon>Micromonas</taxon>
    </lineage>
</organism>
<keyword evidence="1" id="KW-0732">Signal</keyword>
<dbReference type="Proteomes" id="UP000001876">
    <property type="component" value="Unassembled WGS sequence"/>
</dbReference>
<evidence type="ECO:0000313" key="2">
    <source>
        <dbReference type="EMBL" id="EEH59863.1"/>
    </source>
</evidence>
<evidence type="ECO:0000313" key="3">
    <source>
        <dbReference type="Proteomes" id="UP000001876"/>
    </source>
</evidence>
<keyword evidence="3" id="KW-1185">Reference proteome</keyword>
<feature type="signal peptide" evidence="1">
    <location>
        <begin position="1"/>
        <end position="19"/>
    </location>
</feature>
<dbReference type="KEGG" id="mpp:MICPUCDRAFT_55554"/>
<feature type="chain" id="PRO_5002911962" evidence="1">
    <location>
        <begin position="20"/>
        <end position="240"/>
    </location>
</feature>
<reference evidence="2 3" key="1">
    <citation type="journal article" date="2009" name="Science">
        <title>Green evolution and dynamic adaptations revealed by genomes of the marine picoeukaryotes Micromonas.</title>
        <authorList>
            <person name="Worden A.Z."/>
            <person name="Lee J.H."/>
            <person name="Mock T."/>
            <person name="Rouze P."/>
            <person name="Simmons M.P."/>
            <person name="Aerts A.L."/>
            <person name="Allen A.E."/>
            <person name="Cuvelier M.L."/>
            <person name="Derelle E."/>
            <person name="Everett M.V."/>
            <person name="Foulon E."/>
            <person name="Grimwood J."/>
            <person name="Gundlach H."/>
            <person name="Henrissat B."/>
            <person name="Napoli C."/>
            <person name="McDonald S.M."/>
            <person name="Parker M.S."/>
            <person name="Rombauts S."/>
            <person name="Salamov A."/>
            <person name="Von Dassow P."/>
            <person name="Badger J.H."/>
            <person name="Coutinho P.M."/>
            <person name="Demir E."/>
            <person name="Dubchak I."/>
            <person name="Gentemann C."/>
            <person name="Eikrem W."/>
            <person name="Gready J.E."/>
            <person name="John U."/>
            <person name="Lanier W."/>
            <person name="Lindquist E.A."/>
            <person name="Lucas S."/>
            <person name="Mayer K.F."/>
            <person name="Moreau H."/>
            <person name="Not F."/>
            <person name="Otillar R."/>
            <person name="Panaud O."/>
            <person name="Pangilinan J."/>
            <person name="Paulsen I."/>
            <person name="Piegu B."/>
            <person name="Poliakov A."/>
            <person name="Robbens S."/>
            <person name="Schmutz J."/>
            <person name="Toulza E."/>
            <person name="Wyss T."/>
            <person name="Zelensky A."/>
            <person name="Zhou K."/>
            <person name="Armbrust E.V."/>
            <person name="Bhattacharya D."/>
            <person name="Goodenough U.W."/>
            <person name="Van de Peer Y."/>
            <person name="Grigoriev I.V."/>
        </authorList>
    </citation>
    <scope>NUCLEOTIDE SEQUENCE [LARGE SCALE GENOMIC DNA]</scope>
    <source>
        <strain evidence="2 3">CCMP1545</strain>
    </source>
</reference>
<name>C1ML28_MICPC</name>
<dbReference type="EMBL" id="GG663736">
    <property type="protein sequence ID" value="EEH59863.1"/>
    <property type="molecule type" value="Genomic_DNA"/>
</dbReference>
<dbReference type="AlphaFoldDB" id="C1ML28"/>
<sequence length="240" mass="25978">MLAIAMLAIALALQQPIQSLLHCASLQGEILVKRVELQLLSLANLTGFQLSLRGLPLFKEAGLRLMSLAKLPRAQLLPSPRGVLSVVSENPFLLCGTRDTCRLLFLLPPPTFPRTLGPLLLLLVLRRGTPLAQLRVEILLREPYARAFYDTTGTTTFVISPAVIISRAASAPFGRRGSLELVVERSPGRSRGAIRTSHPVKFNLGARFARVKAANAPTAILRSSESAGPIPVGILAYFKC</sequence>
<proteinExistence type="predicted"/>
<dbReference type="RefSeq" id="XP_003056487.1">
    <property type="nucleotide sequence ID" value="XM_003056441.1"/>
</dbReference>
<evidence type="ECO:0000256" key="1">
    <source>
        <dbReference type="SAM" id="SignalP"/>
    </source>
</evidence>